<protein>
    <submittedName>
        <fullName evidence="1">Uncharacterized protein</fullName>
    </submittedName>
</protein>
<reference evidence="1" key="1">
    <citation type="journal article" date="2021" name="Proc. Natl. Acad. Sci. U.S.A.">
        <title>A Catalog of Tens of Thousands of Viruses from Human Metagenomes Reveals Hidden Associations with Chronic Diseases.</title>
        <authorList>
            <person name="Tisza M.J."/>
            <person name="Buck C.B."/>
        </authorList>
    </citation>
    <scope>NUCLEOTIDE SEQUENCE</scope>
    <source>
        <strain evidence="1">CtP0x5</strain>
    </source>
</reference>
<evidence type="ECO:0000313" key="1">
    <source>
        <dbReference type="EMBL" id="DAF61947.1"/>
    </source>
</evidence>
<sequence length="31" mass="3415">MSLTHLLLVNSKSFIAVYLSPQAELNLLADL</sequence>
<proteinExistence type="predicted"/>
<name>A0A8S5TFZ1_9CAUD</name>
<accession>A0A8S5TFZ1</accession>
<dbReference type="EMBL" id="BK032818">
    <property type="protein sequence ID" value="DAF61947.1"/>
    <property type="molecule type" value="Genomic_DNA"/>
</dbReference>
<organism evidence="1">
    <name type="scientific">Siphoviridae sp. ctP0x5</name>
    <dbReference type="NCBI Taxonomy" id="2827863"/>
    <lineage>
        <taxon>Viruses</taxon>
        <taxon>Duplodnaviria</taxon>
        <taxon>Heunggongvirae</taxon>
        <taxon>Uroviricota</taxon>
        <taxon>Caudoviricetes</taxon>
    </lineage>
</organism>